<evidence type="ECO:0000313" key="5">
    <source>
        <dbReference type="Proteomes" id="UP000583944"/>
    </source>
</evidence>
<gene>
    <name evidence="4" type="ORF">ECC02_009093</name>
    <name evidence="3" type="ORF">ECC02_013726</name>
</gene>
<dbReference type="AlphaFoldDB" id="A0A7J6XGU9"/>
<feature type="chain" id="PRO_5036205953" evidence="2">
    <location>
        <begin position="25"/>
        <end position="552"/>
    </location>
</feature>
<evidence type="ECO:0000313" key="4">
    <source>
        <dbReference type="EMBL" id="KAF5218022.1"/>
    </source>
</evidence>
<dbReference type="VEuPathDB" id="TriTrypDB:ECC02_009093"/>
<accession>A0A7J6XGU9</accession>
<reference evidence="3" key="2">
    <citation type="submission" date="2020-04" db="EMBL/GenBank/DDBJ databases">
        <authorList>
            <person name="Diaz Viraque F."/>
        </authorList>
    </citation>
    <scope>NUCLEOTIDE SEQUENCE</scope>
    <source>
        <strain evidence="3">Berenice</strain>
    </source>
</reference>
<feature type="signal peptide" evidence="2">
    <location>
        <begin position="1"/>
        <end position="24"/>
    </location>
</feature>
<dbReference type="VEuPathDB" id="TriTrypDB:BCY84_03612"/>
<proteinExistence type="predicted"/>
<feature type="compositionally biased region" description="Low complexity" evidence="1">
    <location>
        <begin position="278"/>
        <end position="293"/>
    </location>
</feature>
<evidence type="ECO:0000256" key="1">
    <source>
        <dbReference type="SAM" id="MobiDB-lite"/>
    </source>
</evidence>
<feature type="compositionally biased region" description="Polar residues" evidence="1">
    <location>
        <begin position="325"/>
        <end position="334"/>
    </location>
</feature>
<feature type="compositionally biased region" description="Basic and acidic residues" evidence="1">
    <location>
        <begin position="374"/>
        <end position="391"/>
    </location>
</feature>
<feature type="compositionally biased region" description="Low complexity" evidence="1">
    <location>
        <begin position="339"/>
        <end position="357"/>
    </location>
</feature>
<feature type="compositionally biased region" description="Polar residues" evidence="1">
    <location>
        <begin position="506"/>
        <end position="529"/>
    </location>
</feature>
<sequence>MMTGRVLLVCALCVLWCGVSGIAADDAGGGDGSAGGEYYVSWWRAQLRRECAEEVGRRTGGRANASAVDECVRRGMDGVRVVVDGRRRWRFQRYALVAKDPEDGPTEVISVGSTLPQLVQETQGPLQDSALRDQAKSSKGGAGGGAELGLEQPQPEEPSVTKNKELDVGRELMGNENKSVSERNVLVDSDLKDSKAMKVPANQPEVDALLLSSSDVRAADIPGGVSSELSSEVSRSSEASGKGGGDQQKNTSGAAKTSAAAAPQPVPGEGERLEDLLPQAPVKEAAPAAPSPKESFHTASSPAKEDTESTQPADDLLKQDKIPTTAATQNATTKSHGESTSSSSAADDNNAVTNNADEGNAENSGDDLASRAAVTDEKQQNQREDGSEKETAPAATPQVKNEDTGSADVISVQQVQKAQSGRESESESRKEDSVLTTSKQQDGTSDSHAESTPTSRSSAKSVAASNGPDEATEEEISNKNAAGVDAVPEAAKDDGNKDDNKKETPIKTTAIANGTAPTGDSDSSTAVSHTTSPLLLLLLVVACAAAPAVVAA</sequence>
<dbReference type="VEuPathDB" id="TriTrypDB:BCY84_07771"/>
<comment type="caution">
    <text evidence="3">The sequence shown here is derived from an EMBL/GenBank/DDBJ whole genome shotgun (WGS) entry which is preliminary data.</text>
</comment>
<dbReference type="EMBL" id="JABDHM010000770">
    <property type="protein sequence ID" value="KAF5213737.1"/>
    <property type="molecule type" value="Genomic_DNA"/>
</dbReference>
<name>A0A7J6XGU9_TRYCR</name>
<dbReference type="VEuPathDB" id="TriTrypDB:ECC02_013726"/>
<reference evidence="3 5" key="1">
    <citation type="journal article" date="2019" name="Genome Biol. Evol.">
        <title>Nanopore Sequencing Significantly Improves Genome Assembly of the Protozoan Parasite Trypanosoma cruzi.</title>
        <authorList>
            <person name="Diaz-Viraque F."/>
            <person name="Pita S."/>
            <person name="Greif G."/>
            <person name="de Souza R.C.M."/>
            <person name="Iraola G."/>
            <person name="Robello C."/>
        </authorList>
    </citation>
    <scope>NUCLEOTIDE SEQUENCE [LARGE SCALE GENOMIC DNA]</scope>
    <source>
        <strain evidence="3 5">Berenice</strain>
    </source>
</reference>
<evidence type="ECO:0000256" key="2">
    <source>
        <dbReference type="SAM" id="SignalP"/>
    </source>
</evidence>
<dbReference type="EMBL" id="JABDHM010000111">
    <property type="protein sequence ID" value="KAF5218022.1"/>
    <property type="molecule type" value="Genomic_DNA"/>
</dbReference>
<feature type="compositionally biased region" description="Basic and acidic residues" evidence="1">
    <location>
        <begin position="420"/>
        <end position="433"/>
    </location>
</feature>
<feature type="region of interest" description="Disordered" evidence="1">
    <location>
        <begin position="219"/>
        <end position="529"/>
    </location>
</feature>
<feature type="compositionally biased region" description="Basic and acidic residues" evidence="1">
    <location>
        <begin position="490"/>
        <end position="505"/>
    </location>
</feature>
<feature type="compositionally biased region" description="Low complexity" evidence="1">
    <location>
        <begin position="226"/>
        <end position="240"/>
    </location>
</feature>
<organism evidence="3 5">
    <name type="scientific">Trypanosoma cruzi</name>
    <dbReference type="NCBI Taxonomy" id="5693"/>
    <lineage>
        <taxon>Eukaryota</taxon>
        <taxon>Discoba</taxon>
        <taxon>Euglenozoa</taxon>
        <taxon>Kinetoplastea</taxon>
        <taxon>Metakinetoplastina</taxon>
        <taxon>Trypanosomatida</taxon>
        <taxon>Trypanosomatidae</taxon>
        <taxon>Trypanosoma</taxon>
        <taxon>Schizotrypanum</taxon>
    </lineage>
</organism>
<feature type="compositionally biased region" description="Polar residues" evidence="1">
    <location>
        <begin position="434"/>
        <end position="464"/>
    </location>
</feature>
<feature type="compositionally biased region" description="Low complexity" evidence="1">
    <location>
        <begin position="251"/>
        <end position="262"/>
    </location>
</feature>
<evidence type="ECO:0000313" key="3">
    <source>
        <dbReference type="EMBL" id="KAF5213737.1"/>
    </source>
</evidence>
<protein>
    <submittedName>
        <fullName evidence="3">Mucin-associated surface protein (MASP)</fullName>
    </submittedName>
</protein>
<keyword evidence="2" id="KW-0732">Signal</keyword>
<dbReference type="Proteomes" id="UP000583944">
    <property type="component" value="Unassembled WGS sequence"/>
</dbReference>
<feature type="region of interest" description="Disordered" evidence="1">
    <location>
        <begin position="125"/>
        <end position="205"/>
    </location>
</feature>